<proteinExistence type="predicted"/>
<dbReference type="InterPro" id="IPR036812">
    <property type="entry name" value="NAD(P)_OxRdtase_dom_sf"/>
</dbReference>
<gene>
    <name evidence="3" type="ORF">L1785_18695</name>
</gene>
<dbReference type="PRINTS" id="PR00069">
    <property type="entry name" value="ALDKETRDTASE"/>
</dbReference>
<evidence type="ECO:0000313" key="3">
    <source>
        <dbReference type="EMBL" id="MCF4123008.1"/>
    </source>
</evidence>
<dbReference type="Pfam" id="PF00248">
    <property type="entry name" value="Aldo_ket_red"/>
    <property type="match status" value="1"/>
</dbReference>
<sequence length="267" mass="29134">MTITTPLDSSSPAAASGTFTIGGDLPVHRIGYGTMQLTGPGHWYHPAEIDGAKAVLRRAVDLGINHLDTADAYGPETVEHLIRKALHPYPEHLVIATKGGLTRQGPDRWAPVGRPEYLRQCVEMSLRRLAVDRIDLYYLHRVDPRVPLEDQIGVLADLQDEGKIHHLGLSKVTVEQIEAAREITPIVAVQNKFNMLEGDDDVLDHCIENDIAFVPYAPLAAGVISLSAGVALRWLLDLAPNVLPIPGTTSLQHLEDNLHLPAPLEPA</sequence>
<evidence type="ECO:0000256" key="1">
    <source>
        <dbReference type="ARBA" id="ARBA00023002"/>
    </source>
</evidence>
<keyword evidence="1" id="KW-0560">Oxidoreductase</keyword>
<evidence type="ECO:0000313" key="4">
    <source>
        <dbReference type="Proteomes" id="UP001165405"/>
    </source>
</evidence>
<dbReference type="CDD" id="cd19088">
    <property type="entry name" value="AKR_AKR13B1"/>
    <property type="match status" value="1"/>
</dbReference>
<dbReference type="SUPFAM" id="SSF51430">
    <property type="entry name" value="NAD(P)-linked oxidoreductase"/>
    <property type="match status" value="1"/>
</dbReference>
<dbReference type="RefSeq" id="WP_236090813.1">
    <property type="nucleotide sequence ID" value="NZ_JAKGSG010000053.1"/>
</dbReference>
<dbReference type="GO" id="GO:0005737">
    <property type="term" value="C:cytoplasm"/>
    <property type="evidence" value="ECO:0007669"/>
    <property type="project" value="TreeGrafter"/>
</dbReference>
<evidence type="ECO:0000259" key="2">
    <source>
        <dbReference type="Pfam" id="PF00248"/>
    </source>
</evidence>
<comment type="caution">
    <text evidence="3">The sequence shown here is derived from an EMBL/GenBank/DDBJ whole genome shotgun (WGS) entry which is preliminary data.</text>
</comment>
<feature type="domain" description="NADP-dependent oxidoreductase" evidence="2">
    <location>
        <begin position="29"/>
        <end position="224"/>
    </location>
</feature>
<dbReference type="GO" id="GO:0016491">
    <property type="term" value="F:oxidoreductase activity"/>
    <property type="evidence" value="ECO:0007669"/>
    <property type="project" value="UniProtKB-KW"/>
</dbReference>
<dbReference type="PANTHER" id="PTHR43625">
    <property type="entry name" value="AFLATOXIN B1 ALDEHYDE REDUCTASE"/>
    <property type="match status" value="1"/>
</dbReference>
<name>A0AA41QH42_9MICO</name>
<dbReference type="InterPro" id="IPR020471">
    <property type="entry name" value="AKR"/>
</dbReference>
<keyword evidence="4" id="KW-1185">Reference proteome</keyword>
<dbReference type="InterPro" id="IPR023210">
    <property type="entry name" value="NADP_OxRdtase_dom"/>
</dbReference>
<reference evidence="3" key="1">
    <citation type="submission" date="2022-01" db="EMBL/GenBank/DDBJ databases">
        <title>Antribacter sp. nov., isolated from Guizhou of China.</title>
        <authorList>
            <person name="Chengliang C."/>
            <person name="Ya Z."/>
        </authorList>
    </citation>
    <scope>NUCLEOTIDE SEQUENCE</scope>
    <source>
        <strain evidence="3">KLBMP 9083</strain>
    </source>
</reference>
<dbReference type="AlphaFoldDB" id="A0AA41QH42"/>
<dbReference type="InterPro" id="IPR050791">
    <property type="entry name" value="Aldo-Keto_reductase"/>
</dbReference>
<protein>
    <submittedName>
        <fullName evidence="3">Aldo/keto reductase</fullName>
    </submittedName>
</protein>
<dbReference type="Proteomes" id="UP001165405">
    <property type="component" value="Unassembled WGS sequence"/>
</dbReference>
<organism evidence="3 4">
    <name type="scientific">Antribacter soli</name>
    <dbReference type="NCBI Taxonomy" id="2910976"/>
    <lineage>
        <taxon>Bacteria</taxon>
        <taxon>Bacillati</taxon>
        <taxon>Actinomycetota</taxon>
        <taxon>Actinomycetes</taxon>
        <taxon>Micrococcales</taxon>
        <taxon>Promicromonosporaceae</taxon>
        <taxon>Antribacter</taxon>
    </lineage>
</organism>
<dbReference type="Gene3D" id="3.20.20.100">
    <property type="entry name" value="NADP-dependent oxidoreductase domain"/>
    <property type="match status" value="1"/>
</dbReference>
<accession>A0AA41QH42</accession>
<dbReference type="PANTHER" id="PTHR43625:SF40">
    <property type="entry name" value="ALDO-KETO REDUCTASE YAKC [NADP(+)]"/>
    <property type="match status" value="1"/>
</dbReference>
<dbReference type="EMBL" id="JAKGSG010000053">
    <property type="protein sequence ID" value="MCF4123008.1"/>
    <property type="molecule type" value="Genomic_DNA"/>
</dbReference>